<gene>
    <name evidence="2" type="ORF">GCM10023346_17110</name>
</gene>
<feature type="domain" description="Glycosyl transferase family 25" evidence="1">
    <location>
        <begin position="2"/>
        <end position="98"/>
    </location>
</feature>
<evidence type="ECO:0000259" key="1">
    <source>
        <dbReference type="Pfam" id="PF01755"/>
    </source>
</evidence>
<reference evidence="3" key="1">
    <citation type="journal article" date="2019" name="Int. J. Syst. Evol. Microbiol.">
        <title>The Global Catalogue of Microorganisms (GCM) 10K type strain sequencing project: providing services to taxonomists for standard genome sequencing and annotation.</title>
        <authorList>
            <consortium name="The Broad Institute Genomics Platform"/>
            <consortium name="The Broad Institute Genome Sequencing Center for Infectious Disease"/>
            <person name="Wu L."/>
            <person name="Ma J."/>
        </authorList>
    </citation>
    <scope>NUCLEOTIDE SEQUENCE [LARGE SCALE GENOMIC DNA]</scope>
    <source>
        <strain evidence="3">JCM 18514</strain>
    </source>
</reference>
<dbReference type="Proteomes" id="UP001500200">
    <property type="component" value="Unassembled WGS sequence"/>
</dbReference>
<dbReference type="CDD" id="cd06532">
    <property type="entry name" value="Glyco_transf_25"/>
    <property type="match status" value="1"/>
</dbReference>
<keyword evidence="3" id="KW-1185">Reference proteome</keyword>
<proteinExistence type="predicted"/>
<sequence length="276" mass="31136">MEALIIGLDHNYRGAELEEQLSGYGVPFKRSPGVLVDALPGMLDHYVDQWAAMVLQRRELTKGEVGCALAHRNAWRTLVESEERFTLVFEDDARLTGRPITAEIMAALDTDEPTLIVLDSYVNYTIVARGQSGRVLRALVPPPGAWAYALNRAAAVLMIEDGARISSVADWPARVAHKVAFHAVYPQLAYVDERVESNLEGDRHIQEVGGTERGAVKALRLAQTLGHVRWVRNRHAYNGYRNYWNHEIRRVVINRVARRLGKRRNPEDTRSLLVAR</sequence>
<organism evidence="2 3">
    <name type="scientific">Arthrobacter gyeryongensis</name>
    <dbReference type="NCBI Taxonomy" id="1650592"/>
    <lineage>
        <taxon>Bacteria</taxon>
        <taxon>Bacillati</taxon>
        <taxon>Actinomycetota</taxon>
        <taxon>Actinomycetes</taxon>
        <taxon>Micrococcales</taxon>
        <taxon>Micrococcaceae</taxon>
        <taxon>Arthrobacter</taxon>
    </lineage>
</organism>
<accession>A0ABP9SAH0</accession>
<name>A0ABP9SAH0_9MICC</name>
<dbReference type="EMBL" id="BAABKK010000010">
    <property type="protein sequence ID" value="GAA5193151.1"/>
    <property type="molecule type" value="Genomic_DNA"/>
</dbReference>
<evidence type="ECO:0000313" key="3">
    <source>
        <dbReference type="Proteomes" id="UP001500200"/>
    </source>
</evidence>
<protein>
    <recommendedName>
        <fullName evidence="1">Glycosyl transferase family 25 domain-containing protein</fullName>
    </recommendedName>
</protein>
<dbReference type="InterPro" id="IPR002654">
    <property type="entry name" value="Glyco_trans_25"/>
</dbReference>
<dbReference type="Pfam" id="PF01755">
    <property type="entry name" value="Glyco_transf_25"/>
    <property type="match status" value="1"/>
</dbReference>
<dbReference type="RefSeq" id="WP_345448827.1">
    <property type="nucleotide sequence ID" value="NZ_BAABKK010000010.1"/>
</dbReference>
<evidence type="ECO:0000313" key="2">
    <source>
        <dbReference type="EMBL" id="GAA5193151.1"/>
    </source>
</evidence>
<comment type="caution">
    <text evidence="2">The sequence shown here is derived from an EMBL/GenBank/DDBJ whole genome shotgun (WGS) entry which is preliminary data.</text>
</comment>